<feature type="compositionally biased region" description="Low complexity" evidence="1">
    <location>
        <begin position="60"/>
        <end position="75"/>
    </location>
</feature>
<gene>
    <name evidence="2" type="ORF">CVT26_004193</name>
</gene>
<accession>A0A409YMK2</accession>
<proteinExistence type="predicted"/>
<reference evidence="2 3" key="1">
    <citation type="journal article" date="2018" name="Evol. Lett.">
        <title>Horizontal gene cluster transfer increased hallucinogenic mushroom diversity.</title>
        <authorList>
            <person name="Reynolds H.T."/>
            <person name="Vijayakumar V."/>
            <person name="Gluck-Thaler E."/>
            <person name="Korotkin H.B."/>
            <person name="Matheny P.B."/>
            <person name="Slot J.C."/>
        </authorList>
    </citation>
    <scope>NUCLEOTIDE SEQUENCE [LARGE SCALE GENOMIC DNA]</scope>
    <source>
        <strain evidence="2 3">SRW20</strain>
    </source>
</reference>
<evidence type="ECO:0000256" key="1">
    <source>
        <dbReference type="SAM" id="MobiDB-lite"/>
    </source>
</evidence>
<organism evidence="2 3">
    <name type="scientific">Gymnopilus dilepis</name>
    <dbReference type="NCBI Taxonomy" id="231916"/>
    <lineage>
        <taxon>Eukaryota</taxon>
        <taxon>Fungi</taxon>
        <taxon>Dikarya</taxon>
        <taxon>Basidiomycota</taxon>
        <taxon>Agaricomycotina</taxon>
        <taxon>Agaricomycetes</taxon>
        <taxon>Agaricomycetidae</taxon>
        <taxon>Agaricales</taxon>
        <taxon>Agaricineae</taxon>
        <taxon>Hymenogastraceae</taxon>
        <taxon>Gymnopilus</taxon>
    </lineage>
</organism>
<feature type="region of interest" description="Disordered" evidence="1">
    <location>
        <begin position="60"/>
        <end position="108"/>
    </location>
</feature>
<dbReference type="Gene3D" id="3.60.130.30">
    <property type="match status" value="1"/>
</dbReference>
<dbReference type="OrthoDB" id="3020801at2759"/>
<dbReference type="Proteomes" id="UP000284706">
    <property type="component" value="Unassembled WGS sequence"/>
</dbReference>
<protein>
    <submittedName>
        <fullName evidence="2">Uncharacterized protein</fullName>
    </submittedName>
</protein>
<keyword evidence="3" id="KW-1185">Reference proteome</keyword>
<name>A0A409YMK2_9AGAR</name>
<dbReference type="EMBL" id="NHYE01000647">
    <property type="protein sequence ID" value="PPR04248.1"/>
    <property type="molecule type" value="Genomic_DNA"/>
</dbReference>
<evidence type="ECO:0000313" key="2">
    <source>
        <dbReference type="EMBL" id="PPR04248.1"/>
    </source>
</evidence>
<sequence length="463" mass="51662">MTYFLRGRSGKPSSACQVKPIQIAHTVDFRSLLMEAETRETQTFIEDETSDVESNILVQQSAAEPSAAQAESSTQKGPLSFKRSHEEGFPEAKKVSGSHRRRRTNRNEKIVAEGHTPHPKAYASILKAATPLETELETSELPATTCGTQALHYTAEEGKDDLHLQELLDDGISCPILDAEERVVGAFCGRVSDPGYLEACQNTYKLFEAAGEHSGLKEDAVDNRRGYFPVINIGITHGKGTRHPVNLHEGKNSPSKYESLAREILHDPSLNRIADFQSSCFKIWSPNVHTYYCENLDKLYKKLPYLRRNFEKSVFPCCAVNCGPKAWTCRHRDSMNLPFGMCAITALGCFDHRKGGHLVLPDLKLIIEFPVGCVILIPSATLIHANIPIQAHETRASFTQFAAGGLFRYIANGFMTEKALQKKDKKKYEQVRAEKKTRWSMGLKLLSKFSELAVSSDPESDNE</sequence>
<feature type="compositionally biased region" description="Basic and acidic residues" evidence="1">
    <location>
        <begin position="83"/>
        <end position="94"/>
    </location>
</feature>
<dbReference type="InParanoid" id="A0A409YMK2"/>
<evidence type="ECO:0000313" key="3">
    <source>
        <dbReference type="Proteomes" id="UP000284706"/>
    </source>
</evidence>
<dbReference type="STRING" id="231916.A0A409YMK2"/>
<dbReference type="AlphaFoldDB" id="A0A409YMK2"/>
<comment type="caution">
    <text evidence="2">The sequence shown here is derived from an EMBL/GenBank/DDBJ whole genome shotgun (WGS) entry which is preliminary data.</text>
</comment>